<gene>
    <name evidence="2" type="ORF">OS242_07845</name>
</gene>
<proteinExistence type="predicted"/>
<dbReference type="EMBL" id="JAPMLT010000003">
    <property type="protein sequence ID" value="MCX7569874.1"/>
    <property type="molecule type" value="Genomic_DNA"/>
</dbReference>
<evidence type="ECO:0000313" key="2">
    <source>
        <dbReference type="EMBL" id="MCX7569874.1"/>
    </source>
</evidence>
<sequence>MSYQVFHYLMTALYTFCALMVVARFVMYRDTERSMSPVYFWGGALFLSLALTDLTSALFFGTGIHVWQTLLFLGLTVVLAILSVRKRMRAVVAVEALEVS</sequence>
<evidence type="ECO:0000313" key="3">
    <source>
        <dbReference type="Proteomes" id="UP001208017"/>
    </source>
</evidence>
<reference evidence="2 3" key="1">
    <citation type="submission" date="2022-11" db="EMBL/GenBank/DDBJ databases">
        <title>Study of microbial diversity in lake waters.</title>
        <authorList>
            <person name="Zhang J."/>
        </authorList>
    </citation>
    <scope>NUCLEOTIDE SEQUENCE [LARGE SCALE GENOMIC DNA]</scope>
    <source>
        <strain evidence="2 3">DT12</strain>
    </source>
</reference>
<organism evidence="2 3">
    <name type="scientific">Tumebacillus lacus</name>
    <dbReference type="NCBI Taxonomy" id="2995335"/>
    <lineage>
        <taxon>Bacteria</taxon>
        <taxon>Bacillati</taxon>
        <taxon>Bacillota</taxon>
        <taxon>Bacilli</taxon>
        <taxon>Bacillales</taxon>
        <taxon>Alicyclobacillaceae</taxon>
        <taxon>Tumebacillus</taxon>
    </lineage>
</organism>
<keyword evidence="1" id="KW-0812">Transmembrane</keyword>
<name>A0ABT3WYX8_9BACL</name>
<dbReference type="Proteomes" id="UP001208017">
    <property type="component" value="Unassembled WGS sequence"/>
</dbReference>
<keyword evidence="1" id="KW-0472">Membrane</keyword>
<keyword evidence="3" id="KW-1185">Reference proteome</keyword>
<evidence type="ECO:0000256" key="1">
    <source>
        <dbReference type="SAM" id="Phobius"/>
    </source>
</evidence>
<keyword evidence="1" id="KW-1133">Transmembrane helix</keyword>
<feature type="transmembrane region" description="Helical" evidence="1">
    <location>
        <begin position="38"/>
        <end position="60"/>
    </location>
</feature>
<protein>
    <submittedName>
        <fullName evidence="2">Uncharacterized protein</fullName>
    </submittedName>
</protein>
<comment type="caution">
    <text evidence="2">The sequence shown here is derived from an EMBL/GenBank/DDBJ whole genome shotgun (WGS) entry which is preliminary data.</text>
</comment>
<feature type="transmembrane region" description="Helical" evidence="1">
    <location>
        <begin position="6"/>
        <end position="26"/>
    </location>
</feature>
<accession>A0ABT3WYX8</accession>
<feature type="transmembrane region" description="Helical" evidence="1">
    <location>
        <begin position="66"/>
        <end position="84"/>
    </location>
</feature>
<dbReference type="RefSeq" id="WP_267151124.1">
    <property type="nucleotide sequence ID" value="NZ_JAPMLT010000003.1"/>
</dbReference>